<sequence>MQSALAPGVDEESLLREAVGFAAEHRFYLRKAVQHGDFYSAVRHSLCMANELRSCRLSPPSYYKLYSMVFVELQHLGAYLQETERHGFSLEEVFEIVQYEGNCLPRLYMLVTVGVVRMLAPNSDETHETPDEILRDMESMVGAVQHPVRGLFLRYFLLQVVKDKLHKLQDGAVGALNFLLTTFREAVSLWHRLRLTQAQPEPSVWQLDGHRHSLRLLIGAHLMQIARVNGLTQDLYTEVVLPELLWLIPACEDAAGQVEYDAGAFRFDKMKEEVADAMKEDWKRDTVDDAKKRAITTTSSYDEFRSRVAGCHLKPIHKNEFNAPAKFAFNRQVERSKATTGTNALSKTVLDKAARGGIQTEIRSIRELDKELRRRRTAEDKADLVIHMSTEAVQRAFGREMDAEVFQQLLEALEQADRTIVPPGTARRFLSDVVVPFVDVPGCCILLAGGPAAEMWGIPVSSECEQMLGEERGGVVCRPFAANLRLPCKTLSAIAFKTRITKAWIEIVLSMLCAPLCVAVLCYVLLVSCGRLAFALFALFEVLVLCGVQAYLLQLIIEVFPDSYHLHTLEKILATCAQVHWSIDLVQLTQHLLRRLTVHLVEGDSSSSVDVFGLFHAHLKLLHGRPRTTATPLISLLTLQLELCMFVLALQPGQACLDILEGTVDLLQNSGEKAERLEEQVLDTQLAQAVVDLMAAPLTKEGLCSAVLQQPYHASLLAMLSRPMQGRAAMAMVTAILAGDVSLNDCETLRQLFALLDTLLQDEMGQDDEVDRPRHLEHDPIAFRREQETVAQLIHQVRHGDPGVVIEMLFVLWEYFREGGPHRIIFTVPAMVAAVLQLADRFTLQGSSCEEECSELVRIFDFTHTLCQSLGTLIPKESLRLWLLCAASADRAVAAKHDAQLKKLCSSCVDKALACLEDQVPKQEARLCGLQLFVGTLQRMKVGPEEPEKLRQRAVAMCGKMLSKRFQSKAFCLCCELFWLPQPELQDPDNGLLCMRRALQSADGAIHSDPSDVGLFVDILNEVARLFAEGAGQVSPAVLSKTVSLCVQHVRYIGSRVPLDSMRALHAILADLAAKQVDSVEAVMAGDANVSYLEVDLRPAEKLPTPQSLQHLEMRQLLNVYGGGGQFIKANGATTDSSTMQHRRPHGQVICVAQEPAFVFTSENFQRPSLPAGLRIREIRPEPASDTSLAGLGRVVHRPEDFTVEDKTFEIAQWPQPGWRPLDPGTGDEAGTTEGDFQVKWQGDFFYGQNLAIATANNKYLDGLGALPEEAMADKPADASSIYLWMSDYHPDGGQLFWPRQPVPFTVCLGPASAGDDIKPEDMRAFHVPKGKGIYIHPGTWHNGIYVAPRHAASPLQFLTRQGKVHARISVSWAAEFGTLLKVPLE</sequence>
<evidence type="ECO:0000256" key="10">
    <source>
        <dbReference type="SAM" id="Coils"/>
    </source>
</evidence>
<dbReference type="Gene3D" id="2.60.120.480">
    <property type="entry name" value="Ureidoglycolate hydrolase"/>
    <property type="match status" value="1"/>
</dbReference>
<comment type="subcellular location">
    <subcellularLocation>
        <location evidence="1">Membrane</location>
        <topology evidence="1">Peripheral membrane protein</topology>
    </subcellularLocation>
</comment>
<comment type="subunit">
    <text evidence="3">Homodimer.</text>
</comment>
<accession>A0A812T7X9</accession>
<dbReference type="InterPro" id="IPR007247">
    <property type="entry name" value="Ureidogly_lyase"/>
</dbReference>
<proteinExistence type="inferred from homology"/>
<feature type="transmembrane region" description="Helical" evidence="12">
    <location>
        <begin position="503"/>
        <end position="526"/>
    </location>
</feature>
<keyword evidence="10" id="KW-0175">Coiled coil</keyword>
<organism evidence="14 15">
    <name type="scientific">Symbiodinium natans</name>
    <dbReference type="NCBI Taxonomy" id="878477"/>
    <lineage>
        <taxon>Eukaryota</taxon>
        <taxon>Sar</taxon>
        <taxon>Alveolata</taxon>
        <taxon>Dinophyceae</taxon>
        <taxon>Suessiales</taxon>
        <taxon>Symbiodiniaceae</taxon>
        <taxon>Symbiodinium</taxon>
    </lineage>
</organism>
<keyword evidence="12" id="KW-0812">Transmembrane</keyword>
<dbReference type="InterPro" id="IPR024060">
    <property type="entry name" value="Ureidoglycolate_lyase_dom_sf"/>
</dbReference>
<dbReference type="Pfam" id="PF04115">
    <property type="entry name" value="Ureidogly_lyase"/>
    <property type="match status" value="1"/>
</dbReference>
<dbReference type="InterPro" id="IPR011051">
    <property type="entry name" value="RmlC_Cupin_sf"/>
</dbReference>
<dbReference type="Proteomes" id="UP000604046">
    <property type="component" value="Unassembled WGS sequence"/>
</dbReference>
<dbReference type="EMBL" id="CAJNDS010002551">
    <property type="protein sequence ID" value="CAE7523633.1"/>
    <property type="molecule type" value="Genomic_DNA"/>
</dbReference>
<name>A0A812T7X9_9DINO</name>
<dbReference type="GO" id="GO:0006144">
    <property type="term" value="P:purine nucleobase metabolic process"/>
    <property type="evidence" value="ECO:0007669"/>
    <property type="project" value="UniProtKB-KW"/>
</dbReference>
<feature type="region of interest" description="Disordered" evidence="11">
    <location>
        <begin position="1215"/>
        <end position="1234"/>
    </location>
</feature>
<dbReference type="Gene3D" id="1.25.40.660">
    <property type="entry name" value="Vacuolar protein sorting-associated protein 35, helical subcomplex Vps35-C"/>
    <property type="match status" value="1"/>
</dbReference>
<feature type="coiled-coil region" evidence="10">
    <location>
        <begin position="660"/>
        <end position="687"/>
    </location>
</feature>
<dbReference type="GO" id="GO:0005770">
    <property type="term" value="C:late endosome"/>
    <property type="evidence" value="ECO:0007669"/>
    <property type="project" value="TreeGrafter"/>
</dbReference>
<evidence type="ECO:0000256" key="2">
    <source>
        <dbReference type="ARBA" id="ARBA00006536"/>
    </source>
</evidence>
<keyword evidence="12" id="KW-1133">Transmembrane helix</keyword>
<evidence type="ECO:0000256" key="11">
    <source>
        <dbReference type="SAM" id="MobiDB-lite"/>
    </source>
</evidence>
<dbReference type="PANTHER" id="PTHR11099">
    <property type="entry name" value="VACUOLAR SORTING PROTEIN 35"/>
    <property type="match status" value="1"/>
</dbReference>
<comment type="similarity">
    <text evidence="2">Belongs to the VPS35 family.</text>
</comment>
<reference evidence="14" key="1">
    <citation type="submission" date="2021-02" db="EMBL/GenBank/DDBJ databases">
        <authorList>
            <person name="Dougan E. K."/>
            <person name="Rhodes N."/>
            <person name="Thang M."/>
            <person name="Chan C."/>
        </authorList>
    </citation>
    <scope>NUCLEOTIDE SEQUENCE</scope>
</reference>
<evidence type="ECO:0000256" key="6">
    <source>
        <dbReference type="ARBA" id="ARBA00022927"/>
    </source>
</evidence>
<evidence type="ECO:0000256" key="5">
    <source>
        <dbReference type="ARBA" id="ARBA00022631"/>
    </source>
</evidence>
<evidence type="ECO:0000313" key="14">
    <source>
        <dbReference type="EMBL" id="CAE7523633.1"/>
    </source>
</evidence>
<evidence type="ECO:0000259" key="13">
    <source>
        <dbReference type="Pfam" id="PF15867"/>
    </source>
</evidence>
<keyword evidence="8" id="KW-0456">Lyase</keyword>
<dbReference type="InterPro" id="IPR031733">
    <property type="entry name" value="Dynein_attach_N"/>
</dbReference>
<feature type="compositionally biased region" description="Low complexity" evidence="11">
    <location>
        <begin position="1225"/>
        <end position="1234"/>
    </location>
</feature>
<evidence type="ECO:0000256" key="9">
    <source>
        <dbReference type="ARBA" id="ARBA00047684"/>
    </source>
</evidence>
<dbReference type="Pfam" id="PF03635">
    <property type="entry name" value="Vps35"/>
    <property type="match status" value="2"/>
</dbReference>
<gene>
    <name evidence="14" type="primary">VPS35A</name>
    <name evidence="14" type="ORF">SNAT2548_LOCUS29311</name>
</gene>
<dbReference type="OrthoDB" id="10258141at2759"/>
<keyword evidence="4" id="KW-0813">Transport</keyword>
<evidence type="ECO:0000256" key="3">
    <source>
        <dbReference type="ARBA" id="ARBA00011738"/>
    </source>
</evidence>
<feature type="domain" description="Dynein attachment factor N-terminal" evidence="13">
    <location>
        <begin position="267"/>
        <end position="322"/>
    </location>
</feature>
<evidence type="ECO:0000256" key="4">
    <source>
        <dbReference type="ARBA" id="ARBA00022448"/>
    </source>
</evidence>
<evidence type="ECO:0000256" key="12">
    <source>
        <dbReference type="SAM" id="Phobius"/>
    </source>
</evidence>
<dbReference type="SUPFAM" id="SSF51182">
    <property type="entry name" value="RmlC-like cupins"/>
    <property type="match status" value="1"/>
</dbReference>
<dbReference type="GO" id="GO:0030906">
    <property type="term" value="C:retromer, cargo-selective complex"/>
    <property type="evidence" value="ECO:0007669"/>
    <property type="project" value="InterPro"/>
</dbReference>
<dbReference type="Pfam" id="PF15867">
    <property type="entry name" value="Dynein_attach_N"/>
    <property type="match status" value="1"/>
</dbReference>
<dbReference type="InterPro" id="IPR005378">
    <property type="entry name" value="Vps35"/>
</dbReference>
<keyword evidence="6" id="KW-0653">Protein transport</keyword>
<dbReference type="GO" id="GO:0042147">
    <property type="term" value="P:retrograde transport, endosome to Golgi"/>
    <property type="evidence" value="ECO:0007669"/>
    <property type="project" value="InterPro"/>
</dbReference>
<feature type="transmembrane region" description="Helical" evidence="12">
    <location>
        <begin position="533"/>
        <end position="553"/>
    </location>
</feature>
<dbReference type="PANTHER" id="PTHR11099:SF0">
    <property type="entry name" value="VACUOLAR PROTEIN SORTING-ASSOCIATED PROTEIN 35"/>
    <property type="match status" value="1"/>
</dbReference>
<protein>
    <submittedName>
        <fullName evidence="14">VPS35A protein</fullName>
    </submittedName>
</protein>
<evidence type="ECO:0000313" key="15">
    <source>
        <dbReference type="Proteomes" id="UP000604046"/>
    </source>
</evidence>
<keyword evidence="15" id="KW-1185">Reference proteome</keyword>
<evidence type="ECO:0000256" key="1">
    <source>
        <dbReference type="ARBA" id="ARBA00004170"/>
    </source>
</evidence>
<evidence type="ECO:0000256" key="8">
    <source>
        <dbReference type="ARBA" id="ARBA00023239"/>
    </source>
</evidence>
<evidence type="ECO:0000256" key="7">
    <source>
        <dbReference type="ARBA" id="ARBA00023136"/>
    </source>
</evidence>
<keyword evidence="7 12" id="KW-0472">Membrane</keyword>
<dbReference type="GO" id="GO:0006886">
    <property type="term" value="P:intracellular protein transport"/>
    <property type="evidence" value="ECO:0007669"/>
    <property type="project" value="TreeGrafter"/>
</dbReference>
<keyword evidence="5" id="KW-0659">Purine metabolism</keyword>
<dbReference type="GO" id="GO:0005829">
    <property type="term" value="C:cytosol"/>
    <property type="evidence" value="ECO:0007669"/>
    <property type="project" value="GOC"/>
</dbReference>
<dbReference type="InterPro" id="IPR042491">
    <property type="entry name" value="Vps35_C"/>
</dbReference>
<comment type="caution">
    <text evidence="14">The sequence shown here is derived from an EMBL/GenBank/DDBJ whole genome shotgun (WGS) entry which is preliminary data.</text>
</comment>
<dbReference type="GO" id="GO:0050385">
    <property type="term" value="F:ureidoglycolate lyase activity"/>
    <property type="evidence" value="ECO:0007669"/>
    <property type="project" value="UniProtKB-EC"/>
</dbReference>
<dbReference type="GO" id="GO:0004848">
    <property type="term" value="F:ureidoglycolate hydrolase activity"/>
    <property type="evidence" value="ECO:0007669"/>
    <property type="project" value="InterPro"/>
</dbReference>
<dbReference type="GO" id="GO:0000256">
    <property type="term" value="P:allantoin catabolic process"/>
    <property type="evidence" value="ECO:0007669"/>
    <property type="project" value="InterPro"/>
</dbReference>
<comment type="catalytic activity">
    <reaction evidence="9">
        <text>(S)-ureidoglycolate = urea + glyoxylate</text>
        <dbReference type="Rhea" id="RHEA:11304"/>
        <dbReference type="ChEBI" id="CHEBI:16199"/>
        <dbReference type="ChEBI" id="CHEBI:36655"/>
        <dbReference type="ChEBI" id="CHEBI:57296"/>
        <dbReference type="EC" id="4.3.2.3"/>
    </reaction>
</comment>